<dbReference type="HOGENOM" id="CLU_1773208_0_0_2"/>
<dbReference type="AlphaFoldDB" id="A6VFW7"/>
<organism evidence="1">
    <name type="scientific">Methanococcus maripaludis (strain C7 / ATCC BAA-1331)</name>
    <dbReference type="NCBI Taxonomy" id="426368"/>
    <lineage>
        <taxon>Archaea</taxon>
        <taxon>Methanobacteriati</taxon>
        <taxon>Methanobacteriota</taxon>
        <taxon>Methanomada group</taxon>
        <taxon>Methanococci</taxon>
        <taxon>Methanococcales</taxon>
        <taxon>Methanococcaceae</taxon>
        <taxon>Methanococcus</taxon>
    </lineage>
</organism>
<dbReference type="eggNOG" id="arCOG09540">
    <property type="taxonomic scope" value="Archaea"/>
</dbReference>
<evidence type="ECO:0000313" key="1">
    <source>
        <dbReference type="EMBL" id="ABR65343.1"/>
    </source>
</evidence>
<sequence>MEAPNLEQIPEVIEIQLPHGSVKLFPGTEAIDKKDAKGNIIKNSKGYPDKDYIKSLKAKGRINISGGTKNYGFLQFSYLDIKTIINEYQENEEVKQLVDYYADIENIENLKLLKNGGMSKTQILENAKVMNLNEDLVKEIVFGEGL</sequence>
<protein>
    <submittedName>
        <fullName evidence="1">Uncharacterized protein</fullName>
    </submittedName>
</protein>
<dbReference type="OrthoDB" id="385499at2157"/>
<reference evidence="1" key="1">
    <citation type="submission" date="2007-06" db="EMBL/GenBank/DDBJ databases">
        <title>Complete sequence of Methanococcus maripaludis C7.</title>
        <authorList>
            <consortium name="US DOE Joint Genome Institute"/>
            <person name="Copeland A."/>
            <person name="Lucas S."/>
            <person name="Lapidus A."/>
            <person name="Barry K."/>
            <person name="Glavina del Rio T."/>
            <person name="Dalin E."/>
            <person name="Tice H."/>
            <person name="Pitluck S."/>
            <person name="Clum A."/>
            <person name="Schmutz J."/>
            <person name="Larimer F."/>
            <person name="Land M."/>
            <person name="Hauser L."/>
            <person name="Kyrpides N."/>
            <person name="Anderson I."/>
            <person name="Sieprawska-Lupa M."/>
            <person name="Whitman W.B."/>
            <person name="Richardson P."/>
        </authorList>
    </citation>
    <scope>NUCLEOTIDE SEQUENCE [LARGE SCALE GENOMIC DNA]</scope>
    <source>
        <strain evidence="1">C7</strain>
    </source>
</reference>
<accession>A6VFW7</accession>
<proteinExistence type="predicted"/>
<gene>
    <name evidence="1" type="ordered locus">MmarC7_0273</name>
</gene>
<name>A6VFW7_METM7</name>
<dbReference type="KEGG" id="mmz:MmarC7_0273"/>
<dbReference type="STRING" id="426368.MmarC7_0273"/>
<dbReference type="EMBL" id="CP000745">
    <property type="protein sequence ID" value="ABR65343.1"/>
    <property type="molecule type" value="Genomic_DNA"/>
</dbReference>